<dbReference type="SUPFAM" id="SSF53613">
    <property type="entry name" value="Ribokinase-like"/>
    <property type="match status" value="1"/>
</dbReference>
<sequence>MSLSPQAPKSPTIACFGEILWDVLPTGKQPGGAPFNVAVHLHQLGLPVRFISRVGDDELGTELVEFVASKGVDTNLIQQGKTHLTGVVKANVDDANEVTYKIVQPVAWDYIHFDADVEAAVATADAFVFGSLAARQAGTRETLYRLLENAKFKVFDVNMRPPHYTREVVKYLLGKANLVKMNHHELAEIMDWFGAATEPAAAMPWLAQRFDLQAVCVTCGADGALLWTNGQLYRAPGVAVAVQDTIGSGDAFLAALLRCWLTGHAPEAALRFACAAGALVATHQGATPAFGEADVRELMGAAMPAEL</sequence>
<dbReference type="GO" id="GO:0016301">
    <property type="term" value="F:kinase activity"/>
    <property type="evidence" value="ECO:0007669"/>
    <property type="project" value="UniProtKB-KW"/>
</dbReference>
<name>A0A9X2AG44_9BACT</name>
<feature type="domain" description="Carbohydrate kinase PfkB" evidence="4">
    <location>
        <begin position="27"/>
        <end position="288"/>
    </location>
</feature>
<dbReference type="PROSITE" id="PS00583">
    <property type="entry name" value="PFKB_KINASES_1"/>
    <property type="match status" value="1"/>
</dbReference>
<keyword evidence="6" id="KW-1185">Reference proteome</keyword>
<evidence type="ECO:0000313" key="6">
    <source>
        <dbReference type="Proteomes" id="UP001139193"/>
    </source>
</evidence>
<dbReference type="CDD" id="cd01167">
    <property type="entry name" value="bac_FRK"/>
    <property type="match status" value="1"/>
</dbReference>
<dbReference type="AlphaFoldDB" id="A0A9X2AG44"/>
<dbReference type="InterPro" id="IPR011611">
    <property type="entry name" value="PfkB_dom"/>
</dbReference>
<dbReference type="InterPro" id="IPR002173">
    <property type="entry name" value="Carboh/pur_kinase_PfkB_CS"/>
</dbReference>
<evidence type="ECO:0000256" key="3">
    <source>
        <dbReference type="ARBA" id="ARBA00022777"/>
    </source>
</evidence>
<keyword evidence="3 5" id="KW-0418">Kinase</keyword>
<dbReference type="Gene3D" id="3.40.1190.20">
    <property type="match status" value="1"/>
</dbReference>
<dbReference type="PANTHER" id="PTHR43085">
    <property type="entry name" value="HEXOKINASE FAMILY MEMBER"/>
    <property type="match status" value="1"/>
</dbReference>
<comment type="similarity">
    <text evidence="1">Belongs to the carbohydrate kinase PfkB family.</text>
</comment>
<keyword evidence="2" id="KW-0808">Transferase</keyword>
<evidence type="ECO:0000313" key="5">
    <source>
        <dbReference type="EMBL" id="MCI1188437.1"/>
    </source>
</evidence>
<dbReference type="PROSITE" id="PS00584">
    <property type="entry name" value="PFKB_KINASES_2"/>
    <property type="match status" value="1"/>
</dbReference>
<dbReference type="Pfam" id="PF00294">
    <property type="entry name" value="PfkB"/>
    <property type="match status" value="1"/>
</dbReference>
<dbReference type="InterPro" id="IPR029056">
    <property type="entry name" value="Ribokinase-like"/>
</dbReference>
<dbReference type="RefSeq" id="WP_241936695.1">
    <property type="nucleotide sequence ID" value="NZ_JALBGC010000003.1"/>
</dbReference>
<dbReference type="PANTHER" id="PTHR43085:SF57">
    <property type="entry name" value="CARBOHYDRATE KINASE PFKB DOMAIN-CONTAINING PROTEIN"/>
    <property type="match status" value="1"/>
</dbReference>
<organism evidence="5 6">
    <name type="scientific">Hymenobacter cyanobacteriorum</name>
    <dbReference type="NCBI Taxonomy" id="2926463"/>
    <lineage>
        <taxon>Bacteria</taxon>
        <taxon>Pseudomonadati</taxon>
        <taxon>Bacteroidota</taxon>
        <taxon>Cytophagia</taxon>
        <taxon>Cytophagales</taxon>
        <taxon>Hymenobacteraceae</taxon>
        <taxon>Hymenobacter</taxon>
    </lineage>
</organism>
<protein>
    <submittedName>
        <fullName evidence="5">Carbohydrate kinase</fullName>
    </submittedName>
</protein>
<dbReference type="InterPro" id="IPR050306">
    <property type="entry name" value="PfkB_Carbo_kinase"/>
</dbReference>
<proteinExistence type="inferred from homology"/>
<reference evidence="5" key="1">
    <citation type="submission" date="2022-03" db="EMBL/GenBank/DDBJ databases">
        <title>Bacterial whole genome sequence for Hymenobacter sp. DH14.</title>
        <authorList>
            <person name="Le V."/>
        </authorList>
    </citation>
    <scope>NUCLEOTIDE SEQUENCE</scope>
    <source>
        <strain evidence="5">DH14</strain>
    </source>
</reference>
<evidence type="ECO:0000256" key="2">
    <source>
        <dbReference type="ARBA" id="ARBA00022679"/>
    </source>
</evidence>
<accession>A0A9X2AG44</accession>
<gene>
    <name evidence="5" type="ORF">MON38_13490</name>
</gene>
<dbReference type="Proteomes" id="UP001139193">
    <property type="component" value="Unassembled WGS sequence"/>
</dbReference>
<evidence type="ECO:0000259" key="4">
    <source>
        <dbReference type="Pfam" id="PF00294"/>
    </source>
</evidence>
<comment type="caution">
    <text evidence="5">The sequence shown here is derived from an EMBL/GenBank/DDBJ whole genome shotgun (WGS) entry which is preliminary data.</text>
</comment>
<evidence type="ECO:0000256" key="1">
    <source>
        <dbReference type="ARBA" id="ARBA00010688"/>
    </source>
</evidence>
<dbReference type="EMBL" id="JALBGC010000003">
    <property type="protein sequence ID" value="MCI1188437.1"/>
    <property type="molecule type" value="Genomic_DNA"/>
</dbReference>